<dbReference type="InterPro" id="IPR047175">
    <property type="entry name" value="CotS-like"/>
</dbReference>
<evidence type="ECO:0000313" key="2">
    <source>
        <dbReference type="Proteomes" id="UP000198565"/>
    </source>
</evidence>
<dbReference type="OrthoDB" id="2986702at2"/>
<dbReference type="STRING" id="334253.SAMN04487943_11619"/>
<accession>A0A1I4QF71</accession>
<dbReference type="Proteomes" id="UP000198565">
    <property type="component" value="Unassembled WGS sequence"/>
</dbReference>
<sequence length="323" mass="38379">MHPIFLHYPIQVPTKQVSDQPYLTFADQAYYYFIIPTSITERFALELYTIATHYHQQGWTNVTCPIPNVHNQFLTSIGKEKYLLCYAIYTDNHREEAAKLSGFHQIGFDYPYQPSTMNSYGKWNELWTSKIDQYEALYKQLYQQRPASPFIRGFVNMFPYIIGLAENAIQYMHIVEQESQFNESDQPSITFGRYHHDMNDVFIWSNQFVYDHPVRDIAEKLRQYMLTPDGLSSQGCQQFLQGYVSNMPISIFGWKLLYARLIFPIHLLDFMDQIRETSNHYSDMEELIENQSVYEENLRTFFYQIGIDEREINSIQLDWLLDV</sequence>
<proteinExistence type="predicted"/>
<dbReference type="GO" id="GO:0042601">
    <property type="term" value="C:endospore-forming forespore"/>
    <property type="evidence" value="ECO:0007669"/>
    <property type="project" value="TreeGrafter"/>
</dbReference>
<dbReference type="SUPFAM" id="SSF56112">
    <property type="entry name" value="Protein kinase-like (PK-like)"/>
    <property type="match status" value="1"/>
</dbReference>
<evidence type="ECO:0000313" key="1">
    <source>
        <dbReference type="EMBL" id="SFM38385.1"/>
    </source>
</evidence>
<dbReference type="PANTHER" id="PTHR39179:SF2">
    <property type="entry name" value="ENDOSPORE COAT-ASSOCIATED PROTEIN YUTH"/>
    <property type="match status" value="1"/>
</dbReference>
<dbReference type="Gene3D" id="3.90.1200.10">
    <property type="match status" value="1"/>
</dbReference>
<dbReference type="EMBL" id="FOTR01000016">
    <property type="protein sequence ID" value="SFM38385.1"/>
    <property type="molecule type" value="Genomic_DNA"/>
</dbReference>
<dbReference type="AlphaFoldDB" id="A0A1I4QF71"/>
<gene>
    <name evidence="1" type="ORF">SAMN04487943_11619</name>
</gene>
<name>A0A1I4QF71_9BACI</name>
<dbReference type="InterPro" id="IPR011009">
    <property type="entry name" value="Kinase-like_dom_sf"/>
</dbReference>
<protein>
    <submittedName>
        <fullName evidence="1">Spore coat protein YutH</fullName>
    </submittedName>
</protein>
<dbReference type="RefSeq" id="WP_091485847.1">
    <property type="nucleotide sequence ID" value="NZ_FOTR01000016.1"/>
</dbReference>
<keyword evidence="1" id="KW-0946">Virion</keyword>
<keyword evidence="1" id="KW-0167">Capsid protein</keyword>
<reference evidence="2" key="1">
    <citation type="submission" date="2016-10" db="EMBL/GenBank/DDBJ databases">
        <authorList>
            <person name="Varghese N."/>
            <person name="Submissions S."/>
        </authorList>
    </citation>
    <scope>NUCLEOTIDE SEQUENCE [LARGE SCALE GENOMIC DNA]</scope>
    <source>
        <strain evidence="2">CGMCC 1.4250</strain>
    </source>
</reference>
<organism evidence="1 2">
    <name type="scientific">Gracilibacillus orientalis</name>
    <dbReference type="NCBI Taxonomy" id="334253"/>
    <lineage>
        <taxon>Bacteria</taxon>
        <taxon>Bacillati</taxon>
        <taxon>Bacillota</taxon>
        <taxon>Bacilli</taxon>
        <taxon>Bacillales</taxon>
        <taxon>Bacillaceae</taxon>
        <taxon>Gracilibacillus</taxon>
    </lineage>
</organism>
<dbReference type="PANTHER" id="PTHR39179">
    <property type="entry name" value="SPORE COAT PROTEIN I"/>
    <property type="match status" value="1"/>
</dbReference>
<keyword evidence="2" id="KW-1185">Reference proteome</keyword>